<dbReference type="GO" id="GO:0020037">
    <property type="term" value="F:heme binding"/>
    <property type="evidence" value="ECO:0007669"/>
    <property type="project" value="InterPro"/>
</dbReference>
<dbReference type="InterPro" id="IPR001128">
    <property type="entry name" value="Cyt_P450"/>
</dbReference>
<evidence type="ECO:0000256" key="7">
    <source>
        <dbReference type="ARBA" id="ARBA00023033"/>
    </source>
</evidence>
<keyword evidence="9" id="KW-1185">Reference proteome</keyword>
<dbReference type="EMBL" id="CVRI01000040">
    <property type="protein sequence ID" value="CRK95078.1"/>
    <property type="molecule type" value="Genomic_DNA"/>
</dbReference>
<dbReference type="GO" id="GO:0008395">
    <property type="term" value="F:steroid hydroxylase activity"/>
    <property type="evidence" value="ECO:0007669"/>
    <property type="project" value="TreeGrafter"/>
</dbReference>
<evidence type="ECO:0000256" key="5">
    <source>
        <dbReference type="ARBA" id="ARBA00023002"/>
    </source>
</evidence>
<organism evidence="8 9">
    <name type="scientific">Clunio marinus</name>
    <dbReference type="NCBI Taxonomy" id="568069"/>
    <lineage>
        <taxon>Eukaryota</taxon>
        <taxon>Metazoa</taxon>
        <taxon>Ecdysozoa</taxon>
        <taxon>Arthropoda</taxon>
        <taxon>Hexapoda</taxon>
        <taxon>Insecta</taxon>
        <taxon>Pterygota</taxon>
        <taxon>Neoptera</taxon>
        <taxon>Endopterygota</taxon>
        <taxon>Diptera</taxon>
        <taxon>Nematocera</taxon>
        <taxon>Chironomoidea</taxon>
        <taxon>Chironomidae</taxon>
        <taxon>Clunio</taxon>
    </lineage>
</organism>
<dbReference type="GO" id="GO:0005737">
    <property type="term" value="C:cytoplasm"/>
    <property type="evidence" value="ECO:0007669"/>
    <property type="project" value="TreeGrafter"/>
</dbReference>
<comment type="similarity">
    <text evidence="2">Belongs to the cytochrome P450 family.</text>
</comment>
<dbReference type="OrthoDB" id="3934656at2759"/>
<dbReference type="InterPro" id="IPR036396">
    <property type="entry name" value="Cyt_P450_sf"/>
</dbReference>
<evidence type="ECO:0000313" key="9">
    <source>
        <dbReference type="Proteomes" id="UP000183832"/>
    </source>
</evidence>
<keyword evidence="4" id="KW-0479">Metal-binding</keyword>
<dbReference type="Proteomes" id="UP000183832">
    <property type="component" value="Unassembled WGS sequence"/>
</dbReference>
<dbReference type="GO" id="GO:0016712">
    <property type="term" value="F:oxidoreductase activity, acting on paired donors, with incorporation or reduction of molecular oxygen, reduced flavin or flavoprotein as one donor, and incorporation of one atom of oxygen"/>
    <property type="evidence" value="ECO:0007669"/>
    <property type="project" value="TreeGrafter"/>
</dbReference>
<dbReference type="Pfam" id="PF00067">
    <property type="entry name" value="p450"/>
    <property type="match status" value="1"/>
</dbReference>
<evidence type="ECO:0000256" key="3">
    <source>
        <dbReference type="ARBA" id="ARBA00022617"/>
    </source>
</evidence>
<name>A0A1J1I801_9DIPT</name>
<keyword evidence="5" id="KW-0560">Oxidoreductase</keyword>
<dbReference type="InterPro" id="IPR050182">
    <property type="entry name" value="Cytochrome_P450_fam2"/>
</dbReference>
<evidence type="ECO:0000256" key="6">
    <source>
        <dbReference type="ARBA" id="ARBA00023004"/>
    </source>
</evidence>
<dbReference type="STRING" id="568069.A0A1J1I801"/>
<keyword evidence="6" id="KW-0408">Iron</keyword>
<protein>
    <submittedName>
        <fullName evidence="8">CLUMA_CG008556, isoform A</fullName>
    </submittedName>
</protein>
<evidence type="ECO:0000256" key="4">
    <source>
        <dbReference type="ARBA" id="ARBA00022723"/>
    </source>
</evidence>
<sequence>MKYGGQHKAFESLVEKYGSSILGVKLGRELVVVAYTCDIVKEILTRQEFDGRPDNFFIRLRTMGTRLGITCTDGKLWNEQRSFVMRHLRNVGYGKSRMEDQIQSELKELTHSIEEFEGEFKSYRMTAL</sequence>
<dbReference type="GO" id="GO:0006805">
    <property type="term" value="P:xenobiotic metabolic process"/>
    <property type="evidence" value="ECO:0007669"/>
    <property type="project" value="TreeGrafter"/>
</dbReference>
<dbReference type="Gene3D" id="1.10.630.10">
    <property type="entry name" value="Cytochrome P450"/>
    <property type="match status" value="1"/>
</dbReference>
<keyword evidence="7" id="KW-0503">Monooxygenase</keyword>
<dbReference type="SUPFAM" id="SSF48264">
    <property type="entry name" value="Cytochrome P450"/>
    <property type="match status" value="1"/>
</dbReference>
<dbReference type="AlphaFoldDB" id="A0A1J1I801"/>
<dbReference type="PANTHER" id="PTHR24300">
    <property type="entry name" value="CYTOCHROME P450 508A4-RELATED"/>
    <property type="match status" value="1"/>
</dbReference>
<accession>A0A1J1I801</accession>
<evidence type="ECO:0000256" key="2">
    <source>
        <dbReference type="ARBA" id="ARBA00010617"/>
    </source>
</evidence>
<comment type="cofactor">
    <cofactor evidence="1">
        <name>heme</name>
        <dbReference type="ChEBI" id="CHEBI:30413"/>
    </cofactor>
</comment>
<dbReference type="GO" id="GO:0006082">
    <property type="term" value="P:organic acid metabolic process"/>
    <property type="evidence" value="ECO:0007669"/>
    <property type="project" value="TreeGrafter"/>
</dbReference>
<proteinExistence type="inferred from homology"/>
<evidence type="ECO:0000313" key="8">
    <source>
        <dbReference type="EMBL" id="CRK95078.1"/>
    </source>
</evidence>
<gene>
    <name evidence="8" type="ORF">CLUMA_CG008556</name>
</gene>
<dbReference type="PANTHER" id="PTHR24300:SF376">
    <property type="entry name" value="CYTOCHROME P450 15A1"/>
    <property type="match status" value="1"/>
</dbReference>
<reference evidence="8 9" key="1">
    <citation type="submission" date="2015-04" db="EMBL/GenBank/DDBJ databases">
        <authorList>
            <person name="Syromyatnikov M.Y."/>
            <person name="Popov V.N."/>
        </authorList>
    </citation>
    <scope>NUCLEOTIDE SEQUENCE [LARGE SCALE GENOMIC DNA]</scope>
</reference>
<evidence type="ECO:0000256" key="1">
    <source>
        <dbReference type="ARBA" id="ARBA00001971"/>
    </source>
</evidence>
<dbReference type="GO" id="GO:0005506">
    <property type="term" value="F:iron ion binding"/>
    <property type="evidence" value="ECO:0007669"/>
    <property type="project" value="InterPro"/>
</dbReference>
<keyword evidence="3" id="KW-0349">Heme</keyword>